<dbReference type="RefSeq" id="WP_144091943.1">
    <property type="nucleotide sequence ID" value="NZ_JBHZLB010000010.1"/>
</dbReference>
<proteinExistence type="predicted"/>
<dbReference type="Gene3D" id="3.40.140.120">
    <property type="match status" value="1"/>
</dbReference>
<organism evidence="1 2">
    <name type="scientific">Gilliamella apicola</name>
    <dbReference type="NCBI Taxonomy" id="1196095"/>
    <lineage>
        <taxon>Bacteria</taxon>
        <taxon>Pseudomonadati</taxon>
        <taxon>Pseudomonadota</taxon>
        <taxon>Gammaproteobacteria</taxon>
        <taxon>Orbales</taxon>
        <taxon>Orbaceae</taxon>
        <taxon>Gilliamella</taxon>
    </lineage>
</organism>
<dbReference type="InterPro" id="IPR006944">
    <property type="entry name" value="Phage/GTA_portal"/>
</dbReference>
<dbReference type="AlphaFoldDB" id="A0A556SCR9"/>
<evidence type="ECO:0000313" key="2">
    <source>
        <dbReference type="Proteomes" id="UP000319483"/>
    </source>
</evidence>
<dbReference type="NCBIfam" id="TIGR01537">
    <property type="entry name" value="portal_HK97"/>
    <property type="match status" value="1"/>
</dbReference>
<reference evidence="1 2" key="1">
    <citation type="submission" date="2019-07" db="EMBL/GenBank/DDBJ databases">
        <title>Gilliamella genomes.</title>
        <authorList>
            <person name="Zheng H."/>
        </authorList>
    </citation>
    <scope>NUCLEOTIDE SEQUENCE [LARGE SCALE GENOMIC DNA]</scope>
    <source>
        <strain evidence="1 2">W8127</strain>
    </source>
</reference>
<dbReference type="Pfam" id="PF04860">
    <property type="entry name" value="Phage_portal"/>
    <property type="match status" value="1"/>
</dbReference>
<protein>
    <submittedName>
        <fullName evidence="1">Phage portal protein</fullName>
    </submittedName>
</protein>
<dbReference type="Gene3D" id="3.30.1120.70">
    <property type="match status" value="1"/>
</dbReference>
<name>A0A556SCR9_9GAMM</name>
<accession>A0A556SCR9</accession>
<evidence type="ECO:0000313" key="1">
    <source>
        <dbReference type="EMBL" id="TSJ98929.1"/>
    </source>
</evidence>
<sequence>MWLFNRKKPEQRSMTVDELISYLGLPNTNSGEYVSPNSAEALPAVMNAVTVISEAVASMPCYLYKLNKKGERERISDHPVEYLLNEMPNRKQTPYQFKRTMMRHCLLGGNAYAVIHWGKDGRPQGLESFPPYAVTPKRLGNGKYAYSIVDEDGNVTNYLQDEILHLRYASDDGFLGRSPVTICREAIGLGLAQQRHGSSIMKNGLMASGYVSMAEWMDDAKGKKALNALERYKGAKNAGKTPILEGGMKYEQLGMSNQDAEWLQSRRFTIEDIARIFNISPMFLQEYSHSSYSNFSEATRSFLTLTLRPWLTNFEQQLKDALMIDINNDKSRYLIEFDTSDLMRTSPIDRFNSYNIAIKSGVMNPNEARLREGLLPYEGGEEFSQAWKQTVEVKKDNAE</sequence>
<dbReference type="InterPro" id="IPR006427">
    <property type="entry name" value="Portal_HK97"/>
</dbReference>
<comment type="caution">
    <text evidence="1">The sequence shown here is derived from an EMBL/GenBank/DDBJ whole genome shotgun (WGS) entry which is preliminary data.</text>
</comment>
<dbReference type="Gene3D" id="1.20.1270.210">
    <property type="match status" value="1"/>
</dbReference>
<dbReference type="EMBL" id="VMHM01000008">
    <property type="protein sequence ID" value="TSJ98929.1"/>
    <property type="molecule type" value="Genomic_DNA"/>
</dbReference>
<dbReference type="Proteomes" id="UP000319483">
    <property type="component" value="Unassembled WGS sequence"/>
</dbReference>
<gene>
    <name evidence="1" type="ORF">FPQ15_07180</name>
</gene>